<dbReference type="InterPro" id="IPR001347">
    <property type="entry name" value="SIS_dom"/>
</dbReference>
<evidence type="ECO:0000313" key="6">
    <source>
        <dbReference type="EMBL" id="TLG77489.1"/>
    </source>
</evidence>
<dbReference type="InterPro" id="IPR047640">
    <property type="entry name" value="RpiR-like"/>
</dbReference>
<dbReference type="InterPro" id="IPR000281">
    <property type="entry name" value="HTH_RpiR"/>
</dbReference>
<dbReference type="Gene3D" id="3.40.50.10490">
    <property type="entry name" value="Glucose-6-phosphate isomerase like protein, domain 1"/>
    <property type="match status" value="1"/>
</dbReference>
<dbReference type="OrthoDB" id="9762536at2"/>
<dbReference type="InterPro" id="IPR036388">
    <property type="entry name" value="WH-like_DNA-bd_sf"/>
</dbReference>
<keyword evidence="2" id="KW-0238">DNA-binding</keyword>
<dbReference type="InterPro" id="IPR009057">
    <property type="entry name" value="Homeodomain-like_sf"/>
</dbReference>
<dbReference type="GO" id="GO:0003700">
    <property type="term" value="F:DNA-binding transcription factor activity"/>
    <property type="evidence" value="ECO:0007669"/>
    <property type="project" value="InterPro"/>
</dbReference>
<feature type="domain" description="SIS" evidence="5">
    <location>
        <begin position="114"/>
        <end position="253"/>
    </location>
</feature>
<comment type="caution">
    <text evidence="6">The sequence shown here is derived from an EMBL/GenBank/DDBJ whole genome shotgun (WGS) entry which is preliminary data.</text>
</comment>
<organism evidence="6 7">
    <name type="scientific">Culicoidibacter larvae</name>
    <dbReference type="NCBI Taxonomy" id="2579976"/>
    <lineage>
        <taxon>Bacteria</taxon>
        <taxon>Bacillati</taxon>
        <taxon>Bacillota</taxon>
        <taxon>Culicoidibacteria</taxon>
        <taxon>Culicoidibacterales</taxon>
        <taxon>Culicoidibacteraceae</taxon>
        <taxon>Culicoidibacter</taxon>
    </lineage>
</organism>
<dbReference type="GO" id="GO:1901135">
    <property type="term" value="P:carbohydrate derivative metabolic process"/>
    <property type="evidence" value="ECO:0007669"/>
    <property type="project" value="InterPro"/>
</dbReference>
<keyword evidence="7" id="KW-1185">Reference proteome</keyword>
<dbReference type="InParanoid" id="A0A5R8QHG1"/>
<dbReference type="InterPro" id="IPR035472">
    <property type="entry name" value="RpiR-like_SIS"/>
</dbReference>
<dbReference type="PANTHER" id="PTHR30514:SF21">
    <property type="entry name" value="RPIR-FAMILY TRANSCRIPTIONAL REGULATOR"/>
    <property type="match status" value="1"/>
</dbReference>
<protein>
    <submittedName>
        <fullName evidence="6">MurR/RpiR family transcriptional regulator</fullName>
    </submittedName>
</protein>
<keyword evidence="1" id="KW-0805">Transcription regulation</keyword>
<dbReference type="SUPFAM" id="SSF46689">
    <property type="entry name" value="Homeodomain-like"/>
    <property type="match status" value="1"/>
</dbReference>
<evidence type="ECO:0000259" key="4">
    <source>
        <dbReference type="PROSITE" id="PS51071"/>
    </source>
</evidence>
<dbReference type="SUPFAM" id="SSF53697">
    <property type="entry name" value="SIS domain"/>
    <property type="match status" value="1"/>
</dbReference>
<dbReference type="GO" id="GO:0003677">
    <property type="term" value="F:DNA binding"/>
    <property type="evidence" value="ECO:0007669"/>
    <property type="project" value="UniProtKB-KW"/>
</dbReference>
<dbReference type="Proteomes" id="UP000306912">
    <property type="component" value="Unassembled WGS sequence"/>
</dbReference>
<dbReference type="PROSITE" id="PS51071">
    <property type="entry name" value="HTH_RPIR"/>
    <property type="match status" value="1"/>
</dbReference>
<feature type="domain" description="HTH rpiR-type" evidence="4">
    <location>
        <begin position="5"/>
        <end position="80"/>
    </location>
</feature>
<reference evidence="6 7" key="1">
    <citation type="submission" date="2019-05" db="EMBL/GenBank/DDBJ databases">
        <title>Culicoidintestinum kansasii gen. nov., sp. nov. from the gastrointestinal tract of the biting midge, Culicoides sonorensis.</title>
        <authorList>
            <person name="Neupane S."/>
            <person name="Ghosh A."/>
            <person name="Gunther S."/>
            <person name="Martin K."/>
            <person name="Zurek L."/>
        </authorList>
    </citation>
    <scope>NUCLEOTIDE SEQUENCE [LARGE SCALE GENOMIC DNA]</scope>
    <source>
        <strain evidence="6 7">CS-1</strain>
    </source>
</reference>
<dbReference type="RefSeq" id="WP_138190099.1">
    <property type="nucleotide sequence ID" value="NZ_VBWP01000001.1"/>
</dbReference>
<dbReference type="EMBL" id="VBWP01000001">
    <property type="protein sequence ID" value="TLG77489.1"/>
    <property type="molecule type" value="Genomic_DNA"/>
</dbReference>
<keyword evidence="3" id="KW-0804">Transcription</keyword>
<gene>
    <name evidence="6" type="ORF">FEZ08_02385</name>
</gene>
<dbReference type="PANTHER" id="PTHR30514">
    <property type="entry name" value="GLUCOKINASE"/>
    <property type="match status" value="1"/>
</dbReference>
<evidence type="ECO:0000256" key="3">
    <source>
        <dbReference type="ARBA" id="ARBA00023163"/>
    </source>
</evidence>
<proteinExistence type="predicted"/>
<dbReference type="GO" id="GO:0097367">
    <property type="term" value="F:carbohydrate derivative binding"/>
    <property type="evidence" value="ECO:0007669"/>
    <property type="project" value="InterPro"/>
</dbReference>
<accession>A0A5R8QHG1</accession>
<dbReference type="Pfam" id="PF01380">
    <property type="entry name" value="SIS"/>
    <property type="match status" value="1"/>
</dbReference>
<evidence type="ECO:0000313" key="7">
    <source>
        <dbReference type="Proteomes" id="UP000306912"/>
    </source>
</evidence>
<dbReference type="PROSITE" id="PS51464">
    <property type="entry name" value="SIS"/>
    <property type="match status" value="1"/>
</dbReference>
<evidence type="ECO:0000256" key="1">
    <source>
        <dbReference type="ARBA" id="ARBA00023015"/>
    </source>
</evidence>
<evidence type="ECO:0000256" key="2">
    <source>
        <dbReference type="ARBA" id="ARBA00023125"/>
    </source>
</evidence>
<dbReference type="Gene3D" id="1.10.10.10">
    <property type="entry name" value="Winged helix-like DNA-binding domain superfamily/Winged helix DNA-binding domain"/>
    <property type="match status" value="1"/>
</dbReference>
<dbReference type="Pfam" id="PF01418">
    <property type="entry name" value="HTH_6"/>
    <property type="match status" value="1"/>
</dbReference>
<dbReference type="CDD" id="cd05013">
    <property type="entry name" value="SIS_RpiR"/>
    <property type="match status" value="1"/>
</dbReference>
<evidence type="ECO:0000259" key="5">
    <source>
        <dbReference type="PROSITE" id="PS51464"/>
    </source>
</evidence>
<dbReference type="InterPro" id="IPR046348">
    <property type="entry name" value="SIS_dom_sf"/>
</dbReference>
<dbReference type="AlphaFoldDB" id="A0A5R8QHG1"/>
<sequence length="270" mass="30641">MQSNESIVLSIIDNYDNFTSVEKVIADYFIENRTHGDFSIKSMKDNLFVSEASLSRFAKKCGFRGYREFIYKYEEGFIKTSNPRSAGFQDVFNTYHLLLNQSLDIIDEAQIRRVSMLIAGADYVLVCGIGSSGLAAKEMKLRFMRLGILVECSDQSDEMRMQAVILRANSVVIGMSIGGKKDEILFALKQAHKNNARTVLITANNDVEYDFVDELILVPSFRNLDYGNIISPQFPLQIVVDVCYQCLLEQDTVDRARVHQKTIDVLLNNE</sequence>
<name>A0A5R8QHG1_9FIRM</name>